<evidence type="ECO:0000313" key="9">
    <source>
        <dbReference type="EMBL" id="VDN57088.1"/>
    </source>
</evidence>
<feature type="domain" description="Polycomb protein VEFS-Box" evidence="8">
    <location>
        <begin position="899"/>
        <end position="1013"/>
    </location>
</feature>
<keyword evidence="2" id="KW-0479">Metal-binding</keyword>
<dbReference type="Pfam" id="PF09733">
    <property type="entry name" value="VEFS-Box"/>
    <property type="match status" value="1"/>
</dbReference>
<dbReference type="AlphaFoldDB" id="A0A158Q3M6"/>
<dbReference type="GO" id="GO:0008270">
    <property type="term" value="F:zinc ion binding"/>
    <property type="evidence" value="ECO:0007669"/>
    <property type="project" value="UniProtKB-KW"/>
</dbReference>
<dbReference type="PANTHER" id="PTHR22597:SF0">
    <property type="entry name" value="POLYCOMB PROTEIN SUZ12"/>
    <property type="match status" value="1"/>
</dbReference>
<keyword evidence="5" id="KW-0805">Transcription regulation</keyword>
<dbReference type="EMBL" id="UYYG01001158">
    <property type="protein sequence ID" value="VDN57088.1"/>
    <property type="molecule type" value="Genomic_DNA"/>
</dbReference>
<evidence type="ECO:0000313" key="10">
    <source>
        <dbReference type="Proteomes" id="UP000038040"/>
    </source>
</evidence>
<dbReference type="PANTHER" id="PTHR22597">
    <property type="entry name" value="POLYCOMB GROUP PROTEIN"/>
    <property type="match status" value="1"/>
</dbReference>
<dbReference type="STRING" id="318479.A0A158Q3M6"/>
<sequence length="1123" mass="129479">MEMRVRPARNVATRGNYTYRSRSAAQSSGEHIKTCRYETRHQSGCQMPTEKSRYSPEVAVPRSRRILKFSRNSTGSDCKNVALSLFVEKLDANALLADSDSSDPKKCRILDPNTSSATEIEIEKKNLHAVLLERCPIKAETNSLEYQLRKALRLYRYMSLPDIQSGYARPMYRPFLKRNLIYMKKSKFDSKYITDDILPPICPVFTREKRILSEGQKREHIHDIIAMIWRQKEENLNGLKRLSLISPKNTPQNNLKLLPTSRKELAFNGKSDLNKIANKQVEFSRSTPMIKFFDVRHKDMPGNRKALITVYLSTEIDGIFGEIVRLPSATVQMQINNRNVPVAIDLPRSIGCHLEHYMRERLILNDYVIIRVTFSGEDVRTPDGRTLRCVPSRKADKTDLKRTRYNSKISCARDNDGEDSVTMFGARCISSVTKHSAEDGVIYGNGSVILVSDSLLKLNGNWKRDTTLTKRLIELGKKLHMSPFVRMSIAQDTGADTSSSEDDDESKSCSSIVTSVASQAPQGYRSTSACYPKLLFNTNYFDEKQKNIRNLTTMEGPDQYMKSKHKFEMSLEFPKQICYRFIMKYNEEPDTVFPENHLPDVELSSCSTVMSISSAQNEELCEQQMKFVKNGRRHCSPLKEVSSAQIFNGHRQNNCYTSQPSCPIKQMDLTSRNFVSSQKQFNESIKVSVERNSIPLKSFSSARQFESPSNFRLVVPRRDLPLSTVIDQFATKYDKCSKIKPPKPIAADDKVTVPELHYAGFPEPDGNAMVTRFLSPPNKCFFCMGTFPDMFALLLHMRTSYPRLDIVYRGDARQTAVLNTSAPVYIDVFIRENFDCSFEGPMIRQYMSMRFRTSPSPQRCMPNDRITYLVYKAEARAIRGMKKDLSMFFTQSDREKRALKGNNAAFFGFRSRHPLMNCSQISTKQTDQEWLREYVIRQIEDFVDLSRLEKDFMILWNIFLLNLNHKPFGRCHVYRTCRLFIEKHRKDLIEKKLTMAWVSHLTTLHEKEALDSDEVYDLTLRLKENYDPTEDHRHVVYNTRLKLENMANNIKKEPPAWQKDPIHGPKVSILRSSSVARFSTAEQNPENEPVGGHRRQREPDCSKYLFSPRATKVPRWLSFAEDC</sequence>
<dbReference type="CDD" id="cd21521">
    <property type="entry name" value="VEFS-box"/>
    <property type="match status" value="1"/>
</dbReference>
<accession>A0A158Q3M6</accession>
<evidence type="ECO:0000313" key="12">
    <source>
        <dbReference type="WBParaSite" id="DME_0000270101-mRNA-1"/>
    </source>
</evidence>
<protein>
    <submittedName>
        <fullName evidence="12">VEFS-Box domain-containing protein</fullName>
    </submittedName>
</protein>
<feature type="region of interest" description="Disordered" evidence="7">
    <location>
        <begin position="1078"/>
        <end position="1103"/>
    </location>
</feature>
<keyword evidence="4" id="KW-0862">Zinc</keyword>
<gene>
    <name evidence="9" type="ORF">DME_LOCUS7061</name>
</gene>
<proteinExistence type="inferred from homology"/>
<reference evidence="12" key="1">
    <citation type="submission" date="2016-04" db="UniProtKB">
        <authorList>
            <consortium name="WormBaseParasite"/>
        </authorList>
    </citation>
    <scope>IDENTIFICATION</scope>
</reference>
<reference evidence="9 11" key="2">
    <citation type="submission" date="2018-11" db="EMBL/GenBank/DDBJ databases">
        <authorList>
            <consortium name="Pathogen Informatics"/>
        </authorList>
    </citation>
    <scope>NUCLEOTIDE SEQUENCE [LARGE SCALE GENOMIC DNA]</scope>
</reference>
<evidence type="ECO:0000259" key="8">
    <source>
        <dbReference type="Pfam" id="PF09733"/>
    </source>
</evidence>
<dbReference type="Proteomes" id="UP000274756">
    <property type="component" value="Unassembled WGS sequence"/>
</dbReference>
<dbReference type="GO" id="GO:0031490">
    <property type="term" value="F:chromatin DNA binding"/>
    <property type="evidence" value="ECO:0007669"/>
    <property type="project" value="TreeGrafter"/>
</dbReference>
<evidence type="ECO:0000256" key="5">
    <source>
        <dbReference type="ARBA" id="ARBA00023015"/>
    </source>
</evidence>
<evidence type="ECO:0000256" key="3">
    <source>
        <dbReference type="ARBA" id="ARBA00022771"/>
    </source>
</evidence>
<dbReference type="OrthoDB" id="166746at2759"/>
<comment type="similarity">
    <text evidence="1">Belongs to the VEFS (VRN2-EMF2-FIS2-SU(Z)12) family.</text>
</comment>
<evidence type="ECO:0000256" key="2">
    <source>
        <dbReference type="ARBA" id="ARBA00022723"/>
    </source>
</evidence>
<evidence type="ECO:0000256" key="4">
    <source>
        <dbReference type="ARBA" id="ARBA00022833"/>
    </source>
</evidence>
<organism evidence="10 12">
    <name type="scientific">Dracunculus medinensis</name>
    <name type="common">Guinea worm</name>
    <dbReference type="NCBI Taxonomy" id="318479"/>
    <lineage>
        <taxon>Eukaryota</taxon>
        <taxon>Metazoa</taxon>
        <taxon>Ecdysozoa</taxon>
        <taxon>Nematoda</taxon>
        <taxon>Chromadorea</taxon>
        <taxon>Rhabditida</taxon>
        <taxon>Spirurina</taxon>
        <taxon>Dracunculoidea</taxon>
        <taxon>Dracunculidae</taxon>
        <taxon>Dracunculus</taxon>
    </lineage>
</organism>
<evidence type="ECO:0000256" key="1">
    <source>
        <dbReference type="ARBA" id="ARBA00007416"/>
    </source>
</evidence>
<dbReference type="InterPro" id="IPR019135">
    <property type="entry name" value="Polycomb_protein_VEFS-Box"/>
</dbReference>
<name>A0A158Q3M6_DRAME</name>
<keyword evidence="3" id="KW-0863">Zinc-finger</keyword>
<dbReference type="WBParaSite" id="DME_0000270101-mRNA-1">
    <property type="protein sequence ID" value="DME_0000270101-mRNA-1"/>
    <property type="gene ID" value="DME_0000270101"/>
</dbReference>
<keyword evidence="11" id="KW-1185">Reference proteome</keyword>
<evidence type="ECO:0000256" key="7">
    <source>
        <dbReference type="SAM" id="MobiDB-lite"/>
    </source>
</evidence>
<dbReference type="Proteomes" id="UP000038040">
    <property type="component" value="Unplaced"/>
</dbReference>
<evidence type="ECO:0000313" key="11">
    <source>
        <dbReference type="Proteomes" id="UP000274756"/>
    </source>
</evidence>
<dbReference type="GO" id="GO:0016586">
    <property type="term" value="C:RSC-type complex"/>
    <property type="evidence" value="ECO:0007669"/>
    <property type="project" value="TreeGrafter"/>
</dbReference>
<evidence type="ECO:0000256" key="6">
    <source>
        <dbReference type="ARBA" id="ARBA00023163"/>
    </source>
</evidence>
<keyword evidence="6" id="KW-0804">Transcription</keyword>